<dbReference type="EMBL" id="FR773153">
    <property type="protein sequence ID" value="CBY92661.1"/>
    <property type="molecule type" value="Genomic_DNA"/>
</dbReference>
<feature type="chain" id="PRO_5003235924" description="Lipoprotein" evidence="1">
    <location>
        <begin position="22"/>
        <end position="218"/>
    </location>
</feature>
<evidence type="ECO:0000313" key="3">
    <source>
        <dbReference type="Proteomes" id="UP000008637"/>
    </source>
</evidence>
<feature type="signal peptide" evidence="1">
    <location>
        <begin position="1"/>
        <end position="21"/>
    </location>
</feature>
<gene>
    <name evidence="2" type="ordered locus">HF1_06530</name>
</gene>
<evidence type="ECO:0000256" key="1">
    <source>
        <dbReference type="SAM" id="SignalP"/>
    </source>
</evidence>
<dbReference type="Proteomes" id="UP000008637">
    <property type="component" value="Chromosome"/>
</dbReference>
<keyword evidence="3" id="KW-1185">Reference proteome</keyword>
<dbReference type="HOGENOM" id="CLU_098620_2_0_14"/>
<proteinExistence type="predicted"/>
<dbReference type="KEGG" id="mha:HF1_06530"/>
<name>E8ZHP0_MYCHL</name>
<accession>E8ZHP0</accession>
<keyword evidence="1" id="KW-0732">Signal</keyword>
<evidence type="ECO:0008006" key="4">
    <source>
        <dbReference type="Google" id="ProtNLM"/>
    </source>
</evidence>
<organism evidence="2 3">
    <name type="scientific">Mycoplasma haemofelis (strain Langford 1)</name>
    <name type="common">Haemobartonella felis</name>
    <dbReference type="NCBI Taxonomy" id="941640"/>
    <lineage>
        <taxon>Bacteria</taxon>
        <taxon>Bacillati</taxon>
        <taxon>Mycoplasmatota</taxon>
        <taxon>Mollicutes</taxon>
        <taxon>Mycoplasmataceae</taxon>
        <taxon>Mycoplasma</taxon>
    </lineage>
</organism>
<protein>
    <recommendedName>
        <fullName evidence="4">Lipoprotein</fullName>
    </recommendedName>
</protein>
<dbReference type="AlphaFoldDB" id="E8ZHP0"/>
<reference evidence="2 3" key="1">
    <citation type="journal article" date="2011" name="J. Bacteriol.">
        <title>Complete genome sequence of Mycoplasma haemofelis, a hemotropic mycoplasma.</title>
        <authorList>
            <person name="Barker E.N."/>
            <person name="Helps C.R."/>
            <person name="Peters I.R."/>
            <person name="Darby A.C."/>
            <person name="Radford A.D."/>
            <person name="Tasker S."/>
        </authorList>
    </citation>
    <scope>NUCLEOTIDE SEQUENCE [LARGE SCALE GENOMIC DNA]</scope>
    <source>
        <strain evidence="2 3">Langford 1</strain>
    </source>
</reference>
<evidence type="ECO:0000313" key="2">
    <source>
        <dbReference type="EMBL" id="CBY92661.1"/>
    </source>
</evidence>
<sequence length="218" mass="24046">MNPAFLKGSAALAAASGSATAGAYFAGAFNGEDKSFRNYLKTIKRDEASTSEDWAKLKELYSSDSNADRIPNITKENLTSNIKPLSDWCESKLKSNYNDAEKNLVESWCSKSVKISERLSYFGLSSLNTATTGGTTNADDSTWDTKSSKYGADTTSDATLKIHEINNGSSAPKTLGNELGSTATKEQLKKWCDWAKDQAYQHEESVLFKRYKHWCTKK</sequence>